<protein>
    <recommendedName>
        <fullName evidence="5">Transmembrane protein</fullName>
    </recommendedName>
</protein>
<evidence type="ECO:0000256" key="2">
    <source>
        <dbReference type="SAM" id="Phobius"/>
    </source>
</evidence>
<keyword evidence="4" id="KW-1185">Reference proteome</keyword>
<feature type="transmembrane region" description="Helical" evidence="2">
    <location>
        <begin position="118"/>
        <end position="141"/>
    </location>
</feature>
<feature type="transmembrane region" description="Helical" evidence="2">
    <location>
        <begin position="20"/>
        <end position="41"/>
    </location>
</feature>
<proteinExistence type="predicted"/>
<dbReference type="EMBL" id="OZ037947">
    <property type="protein sequence ID" value="CAL1706054.1"/>
    <property type="molecule type" value="Genomic_DNA"/>
</dbReference>
<evidence type="ECO:0008006" key="5">
    <source>
        <dbReference type="Google" id="ProtNLM"/>
    </source>
</evidence>
<gene>
    <name evidence="3" type="ORF">GFSPODELE1_LOCUS5702</name>
</gene>
<feature type="region of interest" description="Disordered" evidence="1">
    <location>
        <begin position="297"/>
        <end position="321"/>
    </location>
</feature>
<evidence type="ECO:0000256" key="1">
    <source>
        <dbReference type="SAM" id="MobiDB-lite"/>
    </source>
</evidence>
<feature type="transmembrane region" description="Helical" evidence="2">
    <location>
        <begin position="161"/>
        <end position="182"/>
    </location>
</feature>
<reference evidence="4" key="1">
    <citation type="submission" date="2024-04" db="EMBL/GenBank/DDBJ databases">
        <authorList>
            <person name="Shaw F."/>
            <person name="Minotto A."/>
        </authorList>
    </citation>
    <scope>NUCLEOTIDE SEQUENCE [LARGE SCALE GENOMIC DNA]</scope>
</reference>
<feature type="compositionally biased region" description="Polar residues" evidence="1">
    <location>
        <begin position="297"/>
        <end position="306"/>
    </location>
</feature>
<feature type="region of interest" description="Disordered" evidence="1">
    <location>
        <begin position="257"/>
        <end position="284"/>
    </location>
</feature>
<feature type="transmembrane region" description="Helical" evidence="2">
    <location>
        <begin position="53"/>
        <end position="73"/>
    </location>
</feature>
<keyword evidence="2" id="KW-0472">Membrane</keyword>
<organism evidence="3 4">
    <name type="scientific">Somion occarium</name>
    <dbReference type="NCBI Taxonomy" id="3059160"/>
    <lineage>
        <taxon>Eukaryota</taxon>
        <taxon>Fungi</taxon>
        <taxon>Dikarya</taxon>
        <taxon>Basidiomycota</taxon>
        <taxon>Agaricomycotina</taxon>
        <taxon>Agaricomycetes</taxon>
        <taxon>Polyporales</taxon>
        <taxon>Cerrenaceae</taxon>
        <taxon>Somion</taxon>
    </lineage>
</organism>
<feature type="compositionally biased region" description="Polar residues" evidence="1">
    <location>
        <begin position="266"/>
        <end position="278"/>
    </location>
</feature>
<feature type="transmembrane region" description="Helical" evidence="2">
    <location>
        <begin position="85"/>
        <end position="106"/>
    </location>
</feature>
<feature type="transmembrane region" description="Helical" evidence="2">
    <location>
        <begin position="202"/>
        <end position="222"/>
    </location>
</feature>
<keyword evidence="2" id="KW-1133">Transmembrane helix</keyword>
<evidence type="ECO:0000313" key="4">
    <source>
        <dbReference type="Proteomes" id="UP001497453"/>
    </source>
</evidence>
<name>A0ABP1DFR2_9APHY</name>
<sequence>MVDWNSAGAQSVTNFMYSQMLVFMTGLYAREYMLTLWFEWYLISQRIVFKWTYIPYLAGRYLILFVLCGLVAINRITHPFNCQVLQPLFITGGLVAGACATANLMIRTAMMWKHRRWLVASLIALSLGQVAFSLYAGTSVVNSHYDLNLRTCNLDYESHSVFAGVFVYSVIYDLLILTLTWIHVSKGSRSSLWSTLRRQGLWYFLLTFMVNMPAMIFVWLNLNDAMNAMFYPPATTISVTISCRMVTSLIESNMSESMSKDDGAARTTSSHWKSSNSGTTVTTQNFTTNIGFPSEIYNSRTTTHPEQSGLPATQGVPSITA</sequence>
<evidence type="ECO:0000313" key="3">
    <source>
        <dbReference type="EMBL" id="CAL1706054.1"/>
    </source>
</evidence>
<keyword evidence="2" id="KW-0812">Transmembrane</keyword>
<dbReference type="Proteomes" id="UP001497453">
    <property type="component" value="Chromosome 4"/>
</dbReference>
<accession>A0ABP1DFR2</accession>